<dbReference type="InterPro" id="IPR036397">
    <property type="entry name" value="RNaseH_sf"/>
</dbReference>
<protein>
    <submittedName>
        <fullName evidence="2">Uncharacterized protein</fullName>
    </submittedName>
</protein>
<dbReference type="Proteomes" id="UP000887540">
    <property type="component" value="Unplaced"/>
</dbReference>
<evidence type="ECO:0000313" key="1">
    <source>
        <dbReference type="Proteomes" id="UP000887540"/>
    </source>
</evidence>
<reference evidence="2" key="1">
    <citation type="submission" date="2022-11" db="UniProtKB">
        <authorList>
            <consortium name="WormBaseParasite"/>
        </authorList>
    </citation>
    <scope>IDENTIFICATION</scope>
</reference>
<organism evidence="1 2">
    <name type="scientific">Acrobeloides nanus</name>
    <dbReference type="NCBI Taxonomy" id="290746"/>
    <lineage>
        <taxon>Eukaryota</taxon>
        <taxon>Metazoa</taxon>
        <taxon>Ecdysozoa</taxon>
        <taxon>Nematoda</taxon>
        <taxon>Chromadorea</taxon>
        <taxon>Rhabditida</taxon>
        <taxon>Tylenchina</taxon>
        <taxon>Cephalobomorpha</taxon>
        <taxon>Cephaloboidea</taxon>
        <taxon>Cephalobidae</taxon>
        <taxon>Acrobeloides</taxon>
    </lineage>
</organism>
<evidence type="ECO:0000313" key="2">
    <source>
        <dbReference type="WBParaSite" id="ACRNAN_scaffold950.g31231.t1"/>
    </source>
</evidence>
<dbReference type="PANTHER" id="PTHR47326:SF1">
    <property type="entry name" value="HTH PSQ-TYPE DOMAIN-CONTAINING PROTEIN"/>
    <property type="match status" value="1"/>
</dbReference>
<dbReference type="GO" id="GO:0003676">
    <property type="term" value="F:nucleic acid binding"/>
    <property type="evidence" value="ECO:0007669"/>
    <property type="project" value="InterPro"/>
</dbReference>
<sequence>MHDDSPLHNASIELLNEEFPDRWIGHGSNYATWPKLSPDIHPLCFFLWGYIKSKVYEKPIAPDGINELCLRIHHAFTEIIPEMLEAASKAYKERLKTVVENDGNLVDVHDDYENKPVQNNIEAVRWMSD</sequence>
<name>A0A914ENH9_9BILA</name>
<dbReference type="PANTHER" id="PTHR47326">
    <property type="entry name" value="TRANSPOSABLE ELEMENT TC3 TRANSPOSASE-LIKE PROTEIN"/>
    <property type="match status" value="1"/>
</dbReference>
<dbReference type="WBParaSite" id="ACRNAN_scaffold950.g31231.t1">
    <property type="protein sequence ID" value="ACRNAN_scaffold950.g31231.t1"/>
    <property type="gene ID" value="ACRNAN_scaffold950.g31231"/>
</dbReference>
<dbReference type="AlphaFoldDB" id="A0A914ENH9"/>
<accession>A0A914ENH9</accession>
<keyword evidence="1" id="KW-1185">Reference proteome</keyword>
<dbReference type="Gene3D" id="3.30.420.10">
    <property type="entry name" value="Ribonuclease H-like superfamily/Ribonuclease H"/>
    <property type="match status" value="1"/>
</dbReference>
<proteinExistence type="predicted"/>